<dbReference type="Proteomes" id="UP000593578">
    <property type="component" value="Unassembled WGS sequence"/>
</dbReference>
<accession>A0A7J8QK84</accession>
<dbReference type="EMBL" id="JABEZZ010000012">
    <property type="protein sequence ID" value="MBA0601636.1"/>
    <property type="molecule type" value="Genomic_DNA"/>
</dbReference>
<proteinExistence type="predicted"/>
<name>A0A7J8QK84_GOSRA</name>
<comment type="caution">
    <text evidence="1">The sequence shown here is derived from an EMBL/GenBank/DDBJ whole genome shotgun (WGS) entry which is preliminary data.</text>
</comment>
<gene>
    <name evidence="1" type="ORF">Gorai_004808</name>
</gene>
<protein>
    <submittedName>
        <fullName evidence="1">Uncharacterized protein</fullName>
    </submittedName>
</protein>
<evidence type="ECO:0000313" key="1">
    <source>
        <dbReference type="EMBL" id="MBA0601636.1"/>
    </source>
</evidence>
<evidence type="ECO:0000313" key="2">
    <source>
        <dbReference type="Proteomes" id="UP000593578"/>
    </source>
</evidence>
<reference evidence="1 2" key="1">
    <citation type="journal article" date="2019" name="Genome Biol. Evol.">
        <title>Insights into the evolution of the New World diploid cottons (Gossypium, subgenus Houzingenia) based on genome sequencing.</title>
        <authorList>
            <person name="Grover C.E."/>
            <person name="Arick M.A. 2nd"/>
            <person name="Thrash A."/>
            <person name="Conover J.L."/>
            <person name="Sanders W.S."/>
            <person name="Peterson D.G."/>
            <person name="Frelichowski J.E."/>
            <person name="Scheffler J.A."/>
            <person name="Scheffler B.E."/>
            <person name="Wendel J.F."/>
        </authorList>
    </citation>
    <scope>NUCLEOTIDE SEQUENCE [LARGE SCALE GENOMIC DNA]</scope>
    <source>
        <strain evidence="1">8</strain>
        <tissue evidence="1">Leaf</tissue>
    </source>
</reference>
<sequence>NTVLVGARRLLETSVSKIPKSELPKISSFPKIELPKPE</sequence>
<dbReference type="AlphaFoldDB" id="A0A7J8QK84"/>
<feature type="non-terminal residue" evidence="1">
    <location>
        <position position="1"/>
    </location>
</feature>
<organism evidence="1 2">
    <name type="scientific">Gossypium raimondii</name>
    <name type="common">Peruvian cotton</name>
    <name type="synonym">Gossypium klotzschianum subsp. raimondii</name>
    <dbReference type="NCBI Taxonomy" id="29730"/>
    <lineage>
        <taxon>Eukaryota</taxon>
        <taxon>Viridiplantae</taxon>
        <taxon>Streptophyta</taxon>
        <taxon>Embryophyta</taxon>
        <taxon>Tracheophyta</taxon>
        <taxon>Spermatophyta</taxon>
        <taxon>Magnoliopsida</taxon>
        <taxon>eudicotyledons</taxon>
        <taxon>Gunneridae</taxon>
        <taxon>Pentapetalae</taxon>
        <taxon>rosids</taxon>
        <taxon>malvids</taxon>
        <taxon>Malvales</taxon>
        <taxon>Malvaceae</taxon>
        <taxon>Malvoideae</taxon>
        <taxon>Gossypium</taxon>
    </lineage>
</organism>